<dbReference type="Pfam" id="PF12801">
    <property type="entry name" value="Fer4_5"/>
    <property type="match status" value="1"/>
</dbReference>
<evidence type="ECO:0000259" key="8">
    <source>
        <dbReference type="PROSITE" id="PS51379"/>
    </source>
</evidence>
<organism evidence="9">
    <name type="scientific">Magnetococcus massalia (strain MO-1)</name>
    <dbReference type="NCBI Taxonomy" id="451514"/>
    <lineage>
        <taxon>Bacteria</taxon>
        <taxon>Pseudomonadati</taxon>
        <taxon>Pseudomonadota</taxon>
        <taxon>Magnetococcia</taxon>
        <taxon>Magnetococcales</taxon>
        <taxon>Magnetococcaceae</taxon>
        <taxon>Magnetococcus</taxon>
    </lineage>
</organism>
<gene>
    <name evidence="9" type="ORF">MAGMO_2627</name>
</gene>
<keyword evidence="4" id="KW-0249">Electron transport</keyword>
<feature type="transmembrane region" description="Helical" evidence="7">
    <location>
        <begin position="75"/>
        <end position="98"/>
    </location>
</feature>
<evidence type="ECO:0000256" key="2">
    <source>
        <dbReference type="ARBA" id="ARBA00022485"/>
    </source>
</evidence>
<evidence type="ECO:0000256" key="1">
    <source>
        <dbReference type="ARBA" id="ARBA00022448"/>
    </source>
</evidence>
<feature type="domain" description="4Fe-4S ferredoxin-type" evidence="8">
    <location>
        <begin position="262"/>
        <end position="291"/>
    </location>
</feature>
<dbReference type="GO" id="GO:0005886">
    <property type="term" value="C:plasma membrane"/>
    <property type="evidence" value="ECO:0007669"/>
    <property type="project" value="TreeGrafter"/>
</dbReference>
<dbReference type="GO" id="GO:0051539">
    <property type="term" value="F:4 iron, 4 sulfur cluster binding"/>
    <property type="evidence" value="ECO:0007669"/>
    <property type="project" value="UniProtKB-KW"/>
</dbReference>
<dbReference type="PANTHER" id="PTHR30176:SF3">
    <property type="entry name" value="FERREDOXIN-TYPE PROTEIN NAPH"/>
    <property type="match status" value="1"/>
</dbReference>
<keyword evidence="7" id="KW-0472">Membrane</keyword>
<dbReference type="EMBL" id="LO017727">
    <property type="protein sequence ID" value="CRH06782.1"/>
    <property type="molecule type" value="Genomic_DNA"/>
</dbReference>
<keyword evidence="2" id="KW-0004">4Fe-4S</keyword>
<keyword evidence="7" id="KW-1133">Transmembrane helix</keyword>
<evidence type="ECO:0000256" key="7">
    <source>
        <dbReference type="SAM" id="Phobius"/>
    </source>
</evidence>
<evidence type="ECO:0000256" key="3">
    <source>
        <dbReference type="ARBA" id="ARBA00022723"/>
    </source>
</evidence>
<keyword evidence="1" id="KW-0813">Transport</keyword>
<protein>
    <submittedName>
        <fullName evidence="9">Putative Iron-sulfur cluster-binding protein</fullName>
    </submittedName>
</protein>
<keyword evidence="3" id="KW-0479">Metal-binding</keyword>
<dbReference type="AlphaFoldDB" id="A0A1S7LII4"/>
<sequence length="317" mass="35262">MTMAEPSLTLIQHWQRIQLGRRITRTLFFLLFLLAPALDLFRVDLLNGGMMFFGQRYTPGVGPWLRLMESSPAEAALHLLLYLIVPIFGTIVAVLWIANRYGRIYCGWFCPHFAVVEWINGLMLKGFGKPTLWEEPQQGLAKSTPWRVASLLGSLLMAFTWALSLLTYLLPPDLIFGNLLGGTLSFNQSLFLTVATIVLFLEFTFARHLFCRFGCAVGMAQSIAWMANRAALSPLMQPDGAAACASCNTACETACPMRIPPRRGKRHINTCTQCGLCVEACAQVQPPLPSGQQPLVWVRGEEVASHINSSFIHRSDK</sequence>
<feature type="transmembrane region" description="Helical" evidence="7">
    <location>
        <begin position="190"/>
        <end position="210"/>
    </location>
</feature>
<keyword evidence="6" id="KW-0411">Iron-sulfur</keyword>
<evidence type="ECO:0000256" key="4">
    <source>
        <dbReference type="ARBA" id="ARBA00022982"/>
    </source>
</evidence>
<feature type="transmembrane region" description="Helical" evidence="7">
    <location>
        <begin position="26"/>
        <end position="43"/>
    </location>
</feature>
<dbReference type="InterPro" id="IPR017896">
    <property type="entry name" value="4Fe4S_Fe-S-bd"/>
</dbReference>
<dbReference type="PANTHER" id="PTHR30176">
    <property type="entry name" value="FERREDOXIN-TYPE PROTEIN NAPH"/>
    <property type="match status" value="1"/>
</dbReference>
<dbReference type="InterPro" id="IPR051684">
    <property type="entry name" value="Electron_Trans/Redox"/>
</dbReference>
<evidence type="ECO:0000256" key="6">
    <source>
        <dbReference type="ARBA" id="ARBA00023014"/>
    </source>
</evidence>
<feature type="transmembrane region" description="Helical" evidence="7">
    <location>
        <begin position="148"/>
        <end position="170"/>
    </location>
</feature>
<keyword evidence="7" id="KW-0812">Transmembrane</keyword>
<dbReference type="PROSITE" id="PS51379">
    <property type="entry name" value="4FE4S_FER_2"/>
    <property type="match status" value="1"/>
</dbReference>
<dbReference type="GO" id="GO:0046872">
    <property type="term" value="F:metal ion binding"/>
    <property type="evidence" value="ECO:0007669"/>
    <property type="project" value="UniProtKB-KW"/>
</dbReference>
<evidence type="ECO:0000256" key="5">
    <source>
        <dbReference type="ARBA" id="ARBA00023004"/>
    </source>
</evidence>
<name>A0A1S7LII4_MAGMO</name>
<keyword evidence="5" id="KW-0408">Iron</keyword>
<evidence type="ECO:0000313" key="9">
    <source>
        <dbReference type="EMBL" id="CRH06782.1"/>
    </source>
</evidence>
<dbReference type="SUPFAM" id="SSF54862">
    <property type="entry name" value="4Fe-4S ferredoxins"/>
    <property type="match status" value="1"/>
</dbReference>
<proteinExistence type="predicted"/>
<reference evidence="9" key="1">
    <citation type="submission" date="2015-04" db="EMBL/GenBank/DDBJ databases">
        <authorList>
            <person name="Syromyatnikov M.Y."/>
            <person name="Popov V.N."/>
        </authorList>
    </citation>
    <scope>NUCLEOTIDE SEQUENCE</scope>
    <source>
        <strain evidence="9">MO-1</strain>
    </source>
</reference>
<accession>A0A1S7LII4</accession>